<sequence length="286" mass="31265">MQVSCLLVLPGSGSFLPHQPRPSRKPATPLRGRHTVQRAQCLAVNKSSLHDTEHKLFIFGLGYVARFLAENLLGDSRCKWNIYATSREAAEPNIQLIGGKVEVFQYGPQSSLSAQGKAALSQASYVLDSIPPYALSIDKASEIPQLCLQHCGSPRVWCGYLSSTSVYGGHAGALVDERSELQAQSVQGRARIEAEQSWLQAHRDCDVPVHIFRLGGIYGPSRSALNAVKQAQASASQQRRMRAAFTARVHVDDICQVLMTSMEQPSPGAVYNVVDDDPAPRAMLRR</sequence>
<evidence type="ECO:0000256" key="1">
    <source>
        <dbReference type="ARBA" id="ARBA00007637"/>
    </source>
</evidence>
<evidence type="ECO:0000259" key="3">
    <source>
        <dbReference type="Pfam" id="PF01370"/>
    </source>
</evidence>
<dbReference type="Pfam" id="PF01370">
    <property type="entry name" value="Epimerase"/>
    <property type="match status" value="1"/>
</dbReference>
<comment type="similarity">
    <text evidence="1">Belongs to the NAD(P)-dependent epimerase/dehydratase family.</text>
</comment>
<keyword evidence="2" id="KW-0520">NAD</keyword>
<dbReference type="Gene3D" id="3.40.50.720">
    <property type="entry name" value="NAD(P)-binding Rossmann-like Domain"/>
    <property type="match status" value="1"/>
</dbReference>
<comment type="caution">
    <text evidence="4">The sequence shown here is derived from an EMBL/GenBank/DDBJ whole genome shotgun (WGS) entry which is preliminary data.</text>
</comment>
<evidence type="ECO:0000256" key="2">
    <source>
        <dbReference type="ARBA" id="ARBA00023027"/>
    </source>
</evidence>
<dbReference type="InterPro" id="IPR001509">
    <property type="entry name" value="Epimerase_deHydtase"/>
</dbReference>
<dbReference type="EMBL" id="JALJOQ010000043">
    <property type="protein sequence ID" value="KAK9805432.1"/>
    <property type="molecule type" value="Genomic_DNA"/>
</dbReference>
<gene>
    <name evidence="4" type="ORF">WJX73_005764</name>
</gene>
<dbReference type="InterPro" id="IPR036291">
    <property type="entry name" value="NAD(P)-bd_dom_sf"/>
</dbReference>
<keyword evidence="5" id="KW-1185">Reference proteome</keyword>
<feature type="domain" description="NAD-dependent epimerase/dehydratase" evidence="3">
    <location>
        <begin position="160"/>
        <end position="273"/>
    </location>
</feature>
<reference evidence="4 5" key="1">
    <citation type="journal article" date="2024" name="Nat. Commun.">
        <title>Phylogenomics reveals the evolutionary origins of lichenization in chlorophyte algae.</title>
        <authorList>
            <person name="Puginier C."/>
            <person name="Libourel C."/>
            <person name="Otte J."/>
            <person name="Skaloud P."/>
            <person name="Haon M."/>
            <person name="Grisel S."/>
            <person name="Petersen M."/>
            <person name="Berrin J.G."/>
            <person name="Delaux P.M."/>
            <person name="Dal Grande F."/>
            <person name="Keller J."/>
        </authorList>
    </citation>
    <scope>NUCLEOTIDE SEQUENCE [LARGE SCALE GENOMIC DNA]</scope>
    <source>
        <strain evidence="4 5">SAG 2036</strain>
    </source>
</reference>
<evidence type="ECO:0000313" key="4">
    <source>
        <dbReference type="EMBL" id="KAK9805432.1"/>
    </source>
</evidence>
<evidence type="ECO:0000313" key="5">
    <source>
        <dbReference type="Proteomes" id="UP001465755"/>
    </source>
</evidence>
<dbReference type="PANTHER" id="PTHR43574">
    <property type="entry name" value="EPIMERASE-RELATED"/>
    <property type="match status" value="1"/>
</dbReference>
<dbReference type="SUPFAM" id="SSF51735">
    <property type="entry name" value="NAD(P)-binding Rossmann-fold domains"/>
    <property type="match status" value="1"/>
</dbReference>
<name>A0AAW1P9X0_9CHLO</name>
<organism evidence="4 5">
    <name type="scientific">Symbiochloris irregularis</name>
    <dbReference type="NCBI Taxonomy" id="706552"/>
    <lineage>
        <taxon>Eukaryota</taxon>
        <taxon>Viridiplantae</taxon>
        <taxon>Chlorophyta</taxon>
        <taxon>core chlorophytes</taxon>
        <taxon>Trebouxiophyceae</taxon>
        <taxon>Trebouxiales</taxon>
        <taxon>Trebouxiaceae</taxon>
        <taxon>Symbiochloris</taxon>
    </lineage>
</organism>
<dbReference type="AlphaFoldDB" id="A0AAW1P9X0"/>
<dbReference type="Proteomes" id="UP001465755">
    <property type="component" value="Unassembled WGS sequence"/>
</dbReference>
<protein>
    <recommendedName>
        <fullName evidence="3">NAD-dependent epimerase/dehydratase domain-containing protein</fullName>
    </recommendedName>
</protein>
<accession>A0AAW1P9X0</accession>
<proteinExistence type="inferred from homology"/>